<evidence type="ECO:0000313" key="14">
    <source>
        <dbReference type="Proteomes" id="UP000094271"/>
    </source>
</evidence>
<keyword evidence="6" id="KW-0805">Transcription regulation</keyword>
<evidence type="ECO:0000256" key="9">
    <source>
        <dbReference type="ARBA" id="ARBA00024867"/>
    </source>
</evidence>
<reference evidence="13 14" key="1">
    <citation type="submission" date="2016-08" db="EMBL/GenBank/DDBJ databases">
        <authorList>
            <person name="Seilhamer J.J."/>
        </authorList>
    </citation>
    <scope>NUCLEOTIDE SEQUENCE [LARGE SCALE GENOMIC DNA]</scope>
    <source>
        <strain evidence="13 14">NML150140-1</strain>
    </source>
</reference>
<gene>
    <name evidence="13" type="ORF">BEI59_04245</name>
</gene>
<dbReference type="Pfam" id="PF12833">
    <property type="entry name" value="HTH_18"/>
    <property type="match status" value="1"/>
</dbReference>
<dbReference type="PROSITE" id="PS01124">
    <property type="entry name" value="HTH_ARAC_FAMILY_2"/>
    <property type="match status" value="1"/>
</dbReference>
<dbReference type="InterPro" id="IPR051552">
    <property type="entry name" value="HptR"/>
</dbReference>
<dbReference type="SUPFAM" id="SSF46689">
    <property type="entry name" value="Homeodomain-like"/>
    <property type="match status" value="2"/>
</dbReference>
<feature type="domain" description="HTH araC/xylS-type" evidence="11">
    <location>
        <begin position="436"/>
        <end position="534"/>
    </location>
</feature>
<dbReference type="GO" id="GO:0043565">
    <property type="term" value="F:sequence-specific DNA binding"/>
    <property type="evidence" value="ECO:0007669"/>
    <property type="project" value="InterPro"/>
</dbReference>
<keyword evidence="4 10" id="KW-0597">Phosphoprotein</keyword>
<keyword evidence="5" id="KW-0902">Two-component regulatory system</keyword>
<dbReference type="AlphaFoldDB" id="A0A1E3UNB3"/>
<feature type="domain" description="Response regulatory" evidence="12">
    <location>
        <begin position="3"/>
        <end position="121"/>
    </location>
</feature>
<dbReference type="InterPro" id="IPR018060">
    <property type="entry name" value="HTH_AraC"/>
</dbReference>
<evidence type="ECO:0000256" key="2">
    <source>
        <dbReference type="ARBA" id="ARBA00018672"/>
    </source>
</evidence>
<evidence type="ECO:0000259" key="12">
    <source>
        <dbReference type="PROSITE" id="PS50110"/>
    </source>
</evidence>
<evidence type="ECO:0000256" key="1">
    <source>
        <dbReference type="ARBA" id="ARBA00004496"/>
    </source>
</evidence>
<proteinExistence type="predicted"/>
<keyword evidence="7" id="KW-0238">DNA-binding</keyword>
<accession>A0A1E3UNB3</accession>
<dbReference type="OrthoDB" id="9794370at2"/>
<dbReference type="Gene3D" id="1.10.10.60">
    <property type="entry name" value="Homeodomain-like"/>
    <property type="match status" value="2"/>
</dbReference>
<comment type="caution">
    <text evidence="13">The sequence shown here is derived from an EMBL/GenBank/DDBJ whole genome shotgun (WGS) entry which is preliminary data.</text>
</comment>
<evidence type="ECO:0000256" key="4">
    <source>
        <dbReference type="ARBA" id="ARBA00022553"/>
    </source>
</evidence>
<organism evidence="13 14">
    <name type="scientific">Eisenbergiella tayi</name>
    <dbReference type="NCBI Taxonomy" id="1432052"/>
    <lineage>
        <taxon>Bacteria</taxon>
        <taxon>Bacillati</taxon>
        <taxon>Bacillota</taxon>
        <taxon>Clostridia</taxon>
        <taxon>Lachnospirales</taxon>
        <taxon>Lachnospiraceae</taxon>
        <taxon>Eisenbergiella</taxon>
    </lineage>
</organism>
<dbReference type="InterPro" id="IPR001789">
    <property type="entry name" value="Sig_transdc_resp-reg_receiver"/>
</dbReference>
<name>A0A1E3UNB3_9FIRM</name>
<dbReference type="SMART" id="SM00342">
    <property type="entry name" value="HTH_ARAC"/>
    <property type="match status" value="1"/>
</dbReference>
<comment type="subcellular location">
    <subcellularLocation>
        <location evidence="1">Cytoplasm</location>
    </subcellularLocation>
</comment>
<dbReference type="SUPFAM" id="SSF52172">
    <property type="entry name" value="CheY-like"/>
    <property type="match status" value="1"/>
</dbReference>
<sequence length="563" mass="65102">MLRILFVDDEPFILQGLSVLIDWEKEGFEIAGTAANGLEAIRFLKNNEVDLILADIRMPAMSGLELLEKLRTEGISDAYFIILSGYSDFEYARKALQYGCMDYILKPVRKTELIAALDKVKAESSLTLRKKEEEALQEKAYFARNLIAIICGKYDQMNLEYVTAKMRTDGGIRYIDIEIDDRNEEGSEYEPPKTEEEKRKLQRYLYQSCLDFLGEDGWHCIFDVSSNERDYDIGLIYCDYMAQEAGMNEQDYLDSFLGSIQEAIKHPVVMFVGNRVEHISGLSESYRTANIARSFQNFHVDGMNQCISWYEEQERTEGRSLLFKASLDDLARAVEQNDKERIPGLVDHLYDEINQNAMDAKLVSLNIDYLLFQLVHLAQAQDPNVNQEEILEFISGSAFDSGTMRGSRMHLKRFAEEYADYLSQIRGKTIRGGVLGEVEQYIREHYSENLTLKELGQNYYINSAYLGQLFRKTYGVSFKDYLNNYRIEMAASFLLHTDMKNYEIMEKVGYHDLDYFINKFIAAKGCTPARFRKKCREWHLPGAQFFVHLSKKALINYSSIVQL</sequence>
<dbReference type="InterPro" id="IPR009057">
    <property type="entry name" value="Homeodomain-like_sf"/>
</dbReference>
<protein>
    <recommendedName>
        <fullName evidence="2">Stage 0 sporulation protein A homolog</fullName>
    </recommendedName>
</protein>
<dbReference type="PROSITE" id="PS50110">
    <property type="entry name" value="RESPONSE_REGULATORY"/>
    <property type="match status" value="1"/>
</dbReference>
<dbReference type="Pfam" id="PF00072">
    <property type="entry name" value="Response_reg"/>
    <property type="match status" value="1"/>
</dbReference>
<evidence type="ECO:0000256" key="6">
    <source>
        <dbReference type="ARBA" id="ARBA00023015"/>
    </source>
</evidence>
<evidence type="ECO:0000256" key="7">
    <source>
        <dbReference type="ARBA" id="ARBA00023125"/>
    </source>
</evidence>
<dbReference type="CDD" id="cd17536">
    <property type="entry name" value="REC_YesN-like"/>
    <property type="match status" value="1"/>
</dbReference>
<evidence type="ECO:0000256" key="8">
    <source>
        <dbReference type="ARBA" id="ARBA00023163"/>
    </source>
</evidence>
<dbReference type="GO" id="GO:0005737">
    <property type="term" value="C:cytoplasm"/>
    <property type="evidence" value="ECO:0007669"/>
    <property type="project" value="UniProtKB-SubCell"/>
</dbReference>
<evidence type="ECO:0000256" key="5">
    <source>
        <dbReference type="ARBA" id="ARBA00023012"/>
    </source>
</evidence>
<evidence type="ECO:0000256" key="10">
    <source>
        <dbReference type="PROSITE-ProRule" id="PRU00169"/>
    </source>
</evidence>
<dbReference type="RefSeq" id="WP_069431213.1">
    <property type="nucleotide sequence ID" value="NZ_MEHA01000002.1"/>
</dbReference>
<keyword evidence="3" id="KW-0963">Cytoplasm</keyword>
<dbReference type="Gene3D" id="3.40.50.2300">
    <property type="match status" value="1"/>
</dbReference>
<dbReference type="InterPro" id="IPR011006">
    <property type="entry name" value="CheY-like_superfamily"/>
</dbReference>
<keyword evidence="8" id="KW-0804">Transcription</keyword>
<dbReference type="GO" id="GO:0003700">
    <property type="term" value="F:DNA-binding transcription factor activity"/>
    <property type="evidence" value="ECO:0007669"/>
    <property type="project" value="InterPro"/>
</dbReference>
<dbReference type="Proteomes" id="UP000094271">
    <property type="component" value="Unassembled WGS sequence"/>
</dbReference>
<dbReference type="PANTHER" id="PTHR42713:SF3">
    <property type="entry name" value="TRANSCRIPTIONAL REGULATORY PROTEIN HPTR"/>
    <property type="match status" value="1"/>
</dbReference>
<dbReference type="EMBL" id="MEHA01000002">
    <property type="protein sequence ID" value="ODR55131.1"/>
    <property type="molecule type" value="Genomic_DNA"/>
</dbReference>
<dbReference type="GO" id="GO:0000160">
    <property type="term" value="P:phosphorelay signal transduction system"/>
    <property type="evidence" value="ECO:0007669"/>
    <property type="project" value="UniProtKB-KW"/>
</dbReference>
<comment type="function">
    <text evidence="9">May play the central regulatory role in sporulation. It may be an element of the effector pathway responsible for the activation of sporulation genes in response to nutritional stress. Spo0A may act in concert with spo0H (a sigma factor) to control the expression of some genes that are critical to the sporulation process.</text>
</comment>
<evidence type="ECO:0000256" key="3">
    <source>
        <dbReference type="ARBA" id="ARBA00022490"/>
    </source>
</evidence>
<dbReference type="SMART" id="SM00448">
    <property type="entry name" value="REC"/>
    <property type="match status" value="1"/>
</dbReference>
<feature type="modified residue" description="4-aspartylphosphate" evidence="10">
    <location>
        <position position="55"/>
    </location>
</feature>
<evidence type="ECO:0000259" key="11">
    <source>
        <dbReference type="PROSITE" id="PS01124"/>
    </source>
</evidence>
<evidence type="ECO:0000313" key="13">
    <source>
        <dbReference type="EMBL" id="ODR55131.1"/>
    </source>
</evidence>
<dbReference type="PANTHER" id="PTHR42713">
    <property type="entry name" value="HISTIDINE KINASE-RELATED"/>
    <property type="match status" value="1"/>
</dbReference>